<dbReference type="GO" id="GO:0070987">
    <property type="term" value="P:error-free translesion synthesis"/>
    <property type="evidence" value="ECO:0007669"/>
    <property type="project" value="TreeGrafter"/>
</dbReference>
<sequence length="128" mass="14460">MVTQITSGIKISVATRFEGTYYKEYKMLYAFSYEITIENLSTDIVQLQARHWEILDSLNFTEMVDGEGVVGQTPIIIPGDKYVYSSGCMLHSTIGAMHGFYTMLNFTTSENFEVKIPTFKLSVPFAIS</sequence>
<evidence type="ECO:0000313" key="3">
    <source>
        <dbReference type="Proteomes" id="UP000199702"/>
    </source>
</evidence>
<organism evidence="2 3">
    <name type="scientific">Flavobacterium terrigena</name>
    <dbReference type="NCBI Taxonomy" id="402734"/>
    <lineage>
        <taxon>Bacteria</taxon>
        <taxon>Pseudomonadati</taxon>
        <taxon>Bacteroidota</taxon>
        <taxon>Flavobacteriia</taxon>
        <taxon>Flavobacteriales</taxon>
        <taxon>Flavobacteriaceae</taxon>
        <taxon>Flavobacterium</taxon>
    </lineage>
</organism>
<evidence type="ECO:0000313" key="2">
    <source>
        <dbReference type="EMBL" id="SEJ21368.1"/>
    </source>
</evidence>
<dbReference type="OrthoDB" id="9795226at2"/>
<dbReference type="NCBIfam" id="NF003967">
    <property type="entry name" value="PRK05461.1"/>
    <property type="match status" value="1"/>
</dbReference>
<dbReference type="PANTHER" id="PTHR14289:SF16">
    <property type="entry name" value="POLYMERASE DELTA-INTERACTING PROTEIN 2"/>
    <property type="match status" value="1"/>
</dbReference>
<gene>
    <name evidence="2" type="ORF">SAMN05660918_2675</name>
</gene>
<name>A0A1H6WWZ7_9FLAO</name>
<dbReference type="Gene3D" id="2.60.40.1470">
    <property type="entry name" value="ApaG domain"/>
    <property type="match status" value="1"/>
</dbReference>
<evidence type="ECO:0000259" key="1">
    <source>
        <dbReference type="PROSITE" id="PS51087"/>
    </source>
</evidence>
<feature type="domain" description="ApaG" evidence="1">
    <location>
        <begin position="3"/>
        <end position="128"/>
    </location>
</feature>
<dbReference type="EMBL" id="FNYA01000007">
    <property type="protein sequence ID" value="SEJ21368.1"/>
    <property type="molecule type" value="Genomic_DNA"/>
</dbReference>
<dbReference type="AlphaFoldDB" id="A0A1H6WWZ7"/>
<dbReference type="SUPFAM" id="SSF110069">
    <property type="entry name" value="ApaG-like"/>
    <property type="match status" value="1"/>
</dbReference>
<dbReference type="Pfam" id="PF04379">
    <property type="entry name" value="DUF525"/>
    <property type="match status" value="1"/>
</dbReference>
<protein>
    <submittedName>
        <fullName evidence="2">ApaG protein</fullName>
    </submittedName>
</protein>
<dbReference type="RefSeq" id="WP_091314702.1">
    <property type="nucleotide sequence ID" value="NZ_CBCSJU010000003.1"/>
</dbReference>
<dbReference type="PROSITE" id="PS51087">
    <property type="entry name" value="APAG"/>
    <property type="match status" value="1"/>
</dbReference>
<accession>A0A1H6WWZ7</accession>
<keyword evidence="3" id="KW-1185">Reference proteome</keyword>
<reference evidence="3" key="1">
    <citation type="submission" date="2016-10" db="EMBL/GenBank/DDBJ databases">
        <authorList>
            <person name="Varghese N."/>
            <person name="Submissions S."/>
        </authorList>
    </citation>
    <scope>NUCLEOTIDE SEQUENCE [LARGE SCALE GENOMIC DNA]</scope>
    <source>
        <strain evidence="3">DSM 17934</strain>
    </source>
</reference>
<dbReference type="PANTHER" id="PTHR14289">
    <property type="entry name" value="F-BOX ONLY PROTEIN 3"/>
    <property type="match status" value="1"/>
</dbReference>
<dbReference type="Proteomes" id="UP000199702">
    <property type="component" value="Unassembled WGS sequence"/>
</dbReference>
<dbReference type="InterPro" id="IPR036767">
    <property type="entry name" value="ApaG_sf"/>
</dbReference>
<dbReference type="InterPro" id="IPR007474">
    <property type="entry name" value="ApaG_domain"/>
</dbReference>
<dbReference type="STRING" id="402734.SAMN05660918_2675"/>
<proteinExistence type="predicted"/>